<dbReference type="PANTHER" id="PTHR13833:SF71">
    <property type="entry name" value="NHL DOMAIN-CONTAINING PROTEIN"/>
    <property type="match status" value="1"/>
</dbReference>
<evidence type="ECO:0000256" key="2">
    <source>
        <dbReference type="ARBA" id="ARBA00022737"/>
    </source>
</evidence>
<keyword evidence="2" id="KW-0677">Repeat</keyword>
<dbReference type="PANTHER" id="PTHR13833">
    <property type="match status" value="1"/>
</dbReference>
<evidence type="ECO:0000259" key="5">
    <source>
        <dbReference type="Pfam" id="PF18962"/>
    </source>
</evidence>
<dbReference type="InterPro" id="IPR026444">
    <property type="entry name" value="Secre_tail"/>
</dbReference>
<dbReference type="Pfam" id="PF18962">
    <property type="entry name" value="Por_Secre_tail"/>
    <property type="match status" value="1"/>
</dbReference>
<feature type="chain" id="PRO_5045198363" description="Secretion system C-terminal sorting domain-containing protein" evidence="4">
    <location>
        <begin position="21"/>
        <end position="518"/>
    </location>
</feature>
<protein>
    <recommendedName>
        <fullName evidence="5">Secretion system C-terminal sorting domain-containing protein</fullName>
    </recommendedName>
</protein>
<dbReference type="InterPro" id="IPR011042">
    <property type="entry name" value="6-blade_b-propeller_TolB-like"/>
</dbReference>
<dbReference type="NCBIfam" id="TIGR04183">
    <property type="entry name" value="Por_Secre_tail"/>
    <property type="match status" value="1"/>
</dbReference>
<dbReference type="CDD" id="cd14953">
    <property type="entry name" value="NHL_like_1"/>
    <property type="match status" value="1"/>
</dbReference>
<dbReference type="SUPFAM" id="SSF49313">
    <property type="entry name" value="Cadherin-like"/>
    <property type="match status" value="1"/>
</dbReference>
<dbReference type="PROSITE" id="PS51125">
    <property type="entry name" value="NHL"/>
    <property type="match status" value="1"/>
</dbReference>
<evidence type="ECO:0000313" key="6">
    <source>
        <dbReference type="EMBL" id="BCY27729.1"/>
    </source>
</evidence>
<organism evidence="6 7">
    <name type="scientific">Flavobacterium okayamense</name>
    <dbReference type="NCBI Taxonomy" id="2830782"/>
    <lineage>
        <taxon>Bacteria</taxon>
        <taxon>Pseudomonadati</taxon>
        <taxon>Bacteroidota</taxon>
        <taxon>Flavobacteriia</taxon>
        <taxon>Flavobacteriales</taxon>
        <taxon>Flavobacteriaceae</taxon>
        <taxon>Flavobacterium</taxon>
    </lineage>
</organism>
<accession>A0ABM7SA66</accession>
<dbReference type="Pfam" id="PF05345">
    <property type="entry name" value="He_PIG"/>
    <property type="match status" value="1"/>
</dbReference>
<dbReference type="InterPro" id="IPR001258">
    <property type="entry name" value="NHL_repeat"/>
</dbReference>
<evidence type="ECO:0000256" key="3">
    <source>
        <dbReference type="PROSITE-ProRule" id="PRU00504"/>
    </source>
</evidence>
<name>A0ABM7SA66_9FLAO</name>
<feature type="signal peptide" evidence="4">
    <location>
        <begin position="1"/>
        <end position="20"/>
    </location>
</feature>
<evidence type="ECO:0000313" key="7">
    <source>
        <dbReference type="Proteomes" id="UP000825258"/>
    </source>
</evidence>
<proteinExistence type="predicted"/>
<evidence type="ECO:0000256" key="4">
    <source>
        <dbReference type="SAM" id="SignalP"/>
    </source>
</evidence>
<feature type="repeat" description="NHL" evidence="3">
    <location>
        <begin position="240"/>
        <end position="270"/>
    </location>
</feature>
<dbReference type="Pfam" id="PF01436">
    <property type="entry name" value="NHL"/>
    <property type="match status" value="1"/>
</dbReference>
<dbReference type="Gene3D" id="2.120.10.30">
    <property type="entry name" value="TolB, C-terminal domain"/>
    <property type="match status" value="3"/>
</dbReference>
<dbReference type="Proteomes" id="UP000825258">
    <property type="component" value="Chromosome"/>
</dbReference>
<keyword evidence="7" id="KW-1185">Reference proteome</keyword>
<evidence type="ECO:0000256" key="1">
    <source>
        <dbReference type="ARBA" id="ARBA00022729"/>
    </source>
</evidence>
<dbReference type="InterPro" id="IPR015919">
    <property type="entry name" value="Cadherin-like_sf"/>
</dbReference>
<dbReference type="EMBL" id="AP024749">
    <property type="protein sequence ID" value="BCY27729.1"/>
    <property type="molecule type" value="Genomic_DNA"/>
</dbReference>
<gene>
    <name evidence="6" type="ORF">KK2020170_05970</name>
</gene>
<feature type="domain" description="Secretion system C-terminal sorting" evidence="5">
    <location>
        <begin position="447"/>
        <end position="512"/>
    </location>
</feature>
<sequence length="518" mass="55940">MYINKLLYFFIILNFSLVLAQEPNISYTTPNSFEINQPITPLFPGNSGGAIPNGPGIIRHVGNGLQGDVNGFLEVAEFNLPTASIFDSNNNLLIVDRGNHKIKKIDASGIVQTFVGTGALGALDGSLAVATFNYPASIVEDSQGNLFVCDQSNHKIRKIDASGNVTTFAGTGVGGFQDGPGNVARFYYPDEIAIDALDNIFVADYLNNRIRKITPLGIVSTVAGSGVSGDMDGIASLAKFKWPTGVCLDGNGNIFVTDYGNHKIKKIDTSANVTTIAGSVAGDENGIGTLAKFKNPTISALDSFGNIFVADYGNHKIKKIDTSGNVTTFAGDGTIGNRDDELLLAKFKQPSAVTFNNSGELFITDYGNHTIKKTTVFNFTYSVTPNLPVGLIFNENTGEISGIPTQLSPMTDYTVSISNQFGTSSTIVSIEVATLSANSFQQKAFKVYPNPFENDVVFEFKNEIPKEVVFYNTFGQKIVEVQPTDLFTKIDFKNHNSGVYFVKLNFDSKTETLQLIKK</sequence>
<reference evidence="6 7" key="1">
    <citation type="submission" date="2021-06" db="EMBL/GenBank/DDBJ databases">
        <title>Whole genome sequences of Flavobacterium sp. KK2020170 and assembly.</title>
        <authorList>
            <person name="Kitahara K."/>
            <person name="Miyoshi S."/>
            <person name="Uesaka K."/>
        </authorList>
    </citation>
    <scope>NUCLEOTIDE SEQUENCE [LARGE SCALE GENOMIC DNA]</scope>
    <source>
        <strain evidence="6 7">KK2020170</strain>
    </source>
</reference>
<keyword evidence="1 4" id="KW-0732">Signal</keyword>
<dbReference type="SUPFAM" id="SSF101898">
    <property type="entry name" value="NHL repeat"/>
    <property type="match status" value="1"/>
</dbReference>